<protein>
    <submittedName>
        <fullName evidence="5">Branched-chain amino acid ABC transporter substrate-binding protein</fullName>
    </submittedName>
</protein>
<dbReference type="PANTHER" id="PTHR47235">
    <property type="entry name" value="BLR6548 PROTEIN"/>
    <property type="match status" value="1"/>
</dbReference>
<accession>A0A512N916</accession>
<gene>
    <name evidence="5" type="ORF">RSO01_26560</name>
</gene>
<organism evidence="5 6">
    <name type="scientific">Reyranella soli</name>
    <dbReference type="NCBI Taxonomy" id="1230389"/>
    <lineage>
        <taxon>Bacteria</taxon>
        <taxon>Pseudomonadati</taxon>
        <taxon>Pseudomonadota</taxon>
        <taxon>Alphaproteobacteria</taxon>
        <taxon>Hyphomicrobiales</taxon>
        <taxon>Reyranellaceae</taxon>
        <taxon>Reyranella</taxon>
    </lineage>
</organism>
<reference evidence="5 6" key="1">
    <citation type="submission" date="2019-07" db="EMBL/GenBank/DDBJ databases">
        <title>Whole genome shotgun sequence of Reyranella soli NBRC 108950.</title>
        <authorList>
            <person name="Hosoyama A."/>
            <person name="Uohara A."/>
            <person name="Ohji S."/>
            <person name="Ichikawa N."/>
        </authorList>
    </citation>
    <scope>NUCLEOTIDE SEQUENCE [LARGE SCALE GENOMIC DNA]</scope>
    <source>
        <strain evidence="5 6">NBRC 108950</strain>
    </source>
</reference>
<evidence type="ECO:0000256" key="2">
    <source>
        <dbReference type="ARBA" id="ARBA00022729"/>
    </source>
</evidence>
<dbReference type="Pfam" id="PF13458">
    <property type="entry name" value="Peripla_BP_6"/>
    <property type="match status" value="1"/>
</dbReference>
<dbReference type="RefSeq" id="WP_147149574.1">
    <property type="nucleotide sequence ID" value="NZ_BKAJ01000038.1"/>
</dbReference>
<feature type="domain" description="Leucine-binding protein" evidence="4">
    <location>
        <begin position="35"/>
        <end position="388"/>
    </location>
</feature>
<evidence type="ECO:0000256" key="1">
    <source>
        <dbReference type="ARBA" id="ARBA00010062"/>
    </source>
</evidence>
<dbReference type="InterPro" id="IPR028082">
    <property type="entry name" value="Peripla_BP_I"/>
</dbReference>
<dbReference type="InterPro" id="IPR028081">
    <property type="entry name" value="Leu-bd"/>
</dbReference>
<evidence type="ECO:0000313" key="5">
    <source>
        <dbReference type="EMBL" id="GEP55490.1"/>
    </source>
</evidence>
<dbReference type="SUPFAM" id="SSF53822">
    <property type="entry name" value="Periplasmic binding protein-like I"/>
    <property type="match status" value="1"/>
</dbReference>
<comment type="caution">
    <text evidence="5">The sequence shown here is derived from an EMBL/GenBank/DDBJ whole genome shotgun (WGS) entry which is preliminary data.</text>
</comment>
<dbReference type="OrthoDB" id="9802022at2"/>
<dbReference type="PANTHER" id="PTHR47235:SF1">
    <property type="entry name" value="BLR6548 PROTEIN"/>
    <property type="match status" value="1"/>
</dbReference>
<sequence length="403" mass="44859">MQIVRRAATVFFSLALLATPALAQKKYDPGASDTEIKLGQTMPYSGPLSGFITLAKAEIAYFQMINDQGGVNGRKITMISLDDGFSPPKTVEQTRRLIEQDHVLAISGSLGTSTNAAVQKYLNGKKVPQLFLASGASRWNDPENFPYTMTLTPIYQAEARIYATYMLKEVKDPKVAVLYQNDDFGKDFLKGFRDRLGDKANAIIVREVSYEVTDATVDSQIIDLASTKANVFLNITTPKFAVQAIRKAYELGWKPLQFIDNPAASIGIVMRPAGIEASKDIVSAAFVKDPTDPQYKDDPEFLEWVGWMKKYYPAGSLEDPQNVVGYIQAQAMVQVLKQCGDNLTRENVMRQAANLKDFHPAMLLKGINMTTSPTDYQPMEEMALQRFNGERFEVFGELLSARQ</sequence>
<keyword evidence="2 3" id="KW-0732">Signal</keyword>
<dbReference type="EMBL" id="BKAJ01000038">
    <property type="protein sequence ID" value="GEP55490.1"/>
    <property type="molecule type" value="Genomic_DNA"/>
</dbReference>
<evidence type="ECO:0000256" key="3">
    <source>
        <dbReference type="SAM" id="SignalP"/>
    </source>
</evidence>
<evidence type="ECO:0000259" key="4">
    <source>
        <dbReference type="Pfam" id="PF13458"/>
    </source>
</evidence>
<comment type="similarity">
    <text evidence="1">Belongs to the leucine-binding protein family.</text>
</comment>
<dbReference type="Proteomes" id="UP000321058">
    <property type="component" value="Unassembled WGS sequence"/>
</dbReference>
<feature type="chain" id="PRO_5022205584" evidence="3">
    <location>
        <begin position="24"/>
        <end position="403"/>
    </location>
</feature>
<dbReference type="CDD" id="cd06343">
    <property type="entry name" value="PBP1_ABC_ligand_binding-like"/>
    <property type="match status" value="1"/>
</dbReference>
<proteinExistence type="inferred from homology"/>
<feature type="signal peptide" evidence="3">
    <location>
        <begin position="1"/>
        <end position="23"/>
    </location>
</feature>
<name>A0A512N916_9HYPH</name>
<dbReference type="Gene3D" id="3.40.50.2300">
    <property type="match status" value="2"/>
</dbReference>
<dbReference type="AlphaFoldDB" id="A0A512N916"/>
<evidence type="ECO:0000313" key="6">
    <source>
        <dbReference type="Proteomes" id="UP000321058"/>
    </source>
</evidence>
<keyword evidence="6" id="KW-1185">Reference proteome</keyword>